<dbReference type="Gramene" id="OE9A002857T1">
    <property type="protein sequence ID" value="OE9A002857C1"/>
    <property type="gene ID" value="OE9A002857"/>
</dbReference>
<dbReference type="OrthoDB" id="337038at2759"/>
<dbReference type="InterPro" id="IPR011990">
    <property type="entry name" value="TPR-like_helical_dom_sf"/>
</dbReference>
<reference evidence="3 4" key="1">
    <citation type="submission" date="2019-12" db="EMBL/GenBank/DDBJ databases">
        <authorList>
            <person name="Alioto T."/>
            <person name="Alioto T."/>
            <person name="Gomez Garrido J."/>
        </authorList>
    </citation>
    <scope>NUCLEOTIDE SEQUENCE [LARGE SCALE GENOMIC DNA]</scope>
</reference>
<comment type="caution">
    <text evidence="3">The sequence shown here is derived from an EMBL/GenBank/DDBJ whole genome shotgun (WGS) entry which is preliminary data.</text>
</comment>
<evidence type="ECO:0000259" key="2">
    <source>
        <dbReference type="SMART" id="SM00198"/>
    </source>
</evidence>
<dbReference type="PROSITE" id="PS51257">
    <property type="entry name" value="PROKAR_LIPOPROTEIN"/>
    <property type="match status" value="1"/>
</dbReference>
<dbReference type="SUPFAM" id="SSF55797">
    <property type="entry name" value="PR-1-like"/>
    <property type="match status" value="1"/>
</dbReference>
<gene>
    <name evidence="3" type="ORF">OLEA9_A002857</name>
</gene>
<dbReference type="InterPro" id="IPR035940">
    <property type="entry name" value="CAP_sf"/>
</dbReference>
<sequence length="272" mass="30281">MMAKLLLVMIALSSCYCSAQVVQPPSPPKSATPPAAAPSTAAQEYLDAHNQARVEVGVAPLKWSQQLAKTASLQVRYQRDRQNCTFANLTKSIYGGNQLWAGGMAVTPRAAVETWVAEKKFYTYADNSCAPDHRCGVYTQVVWKKSVELGCAQASCSKEEASLTICFYNPPGNEAFPLENANLTTRLVCKFIRSFKSAEIAWQFFSWVTYQPGITHDIYTISRMITKLARHGCVHLVDLLLFKIQREGMKLSFSTIRLVIDFYGFQGLNDVN</sequence>
<dbReference type="Proteomes" id="UP000594638">
    <property type="component" value="Unassembled WGS sequence"/>
</dbReference>
<name>A0A8S0QNP0_OLEEU</name>
<dbReference type="FunFam" id="3.40.33.10:FF:000004">
    <property type="entry name" value="CAP, cysteine-rich secretory protein, antigen 5"/>
    <property type="match status" value="1"/>
</dbReference>
<dbReference type="Gene3D" id="1.25.40.10">
    <property type="entry name" value="Tetratricopeptide repeat domain"/>
    <property type="match status" value="1"/>
</dbReference>
<dbReference type="CDD" id="cd05381">
    <property type="entry name" value="CAP_PR-1"/>
    <property type="match status" value="1"/>
</dbReference>
<evidence type="ECO:0000313" key="3">
    <source>
        <dbReference type="EMBL" id="CAA2969289.1"/>
    </source>
</evidence>
<dbReference type="SMART" id="SM00198">
    <property type="entry name" value="SCP"/>
    <property type="match status" value="1"/>
</dbReference>
<feature type="domain" description="SCP" evidence="2">
    <location>
        <begin position="40"/>
        <end position="176"/>
    </location>
</feature>
<evidence type="ECO:0000256" key="1">
    <source>
        <dbReference type="SAM" id="SignalP"/>
    </source>
</evidence>
<accession>A0A8S0QNP0</accession>
<protein>
    <recommendedName>
        <fullName evidence="2">SCP domain-containing protein</fullName>
    </recommendedName>
</protein>
<feature type="chain" id="PRO_5035826076" description="SCP domain-containing protein" evidence="1">
    <location>
        <begin position="20"/>
        <end position="272"/>
    </location>
</feature>
<dbReference type="PRINTS" id="PR00837">
    <property type="entry name" value="V5TPXLIKE"/>
</dbReference>
<dbReference type="PANTHER" id="PTHR47913:SF1">
    <property type="entry name" value="OS01G0167750 PROTEIN"/>
    <property type="match status" value="1"/>
</dbReference>
<dbReference type="InterPro" id="IPR044175">
    <property type="entry name" value="At5g66631-like"/>
</dbReference>
<dbReference type="AlphaFoldDB" id="A0A8S0QNP0"/>
<keyword evidence="1" id="KW-0732">Signal</keyword>
<dbReference type="InterPro" id="IPR014044">
    <property type="entry name" value="CAP_dom"/>
</dbReference>
<dbReference type="PANTHER" id="PTHR47913">
    <property type="entry name" value="OS01G0167750 PROTEIN"/>
    <property type="match status" value="1"/>
</dbReference>
<dbReference type="InterPro" id="IPR001283">
    <property type="entry name" value="CRISP-related"/>
</dbReference>
<organism evidence="3 4">
    <name type="scientific">Olea europaea subsp. europaea</name>
    <dbReference type="NCBI Taxonomy" id="158383"/>
    <lineage>
        <taxon>Eukaryota</taxon>
        <taxon>Viridiplantae</taxon>
        <taxon>Streptophyta</taxon>
        <taxon>Embryophyta</taxon>
        <taxon>Tracheophyta</taxon>
        <taxon>Spermatophyta</taxon>
        <taxon>Magnoliopsida</taxon>
        <taxon>eudicotyledons</taxon>
        <taxon>Gunneridae</taxon>
        <taxon>Pentapetalae</taxon>
        <taxon>asterids</taxon>
        <taxon>lamiids</taxon>
        <taxon>Lamiales</taxon>
        <taxon>Oleaceae</taxon>
        <taxon>Oleeae</taxon>
        <taxon>Olea</taxon>
    </lineage>
</organism>
<proteinExistence type="predicted"/>
<dbReference type="Pfam" id="PF00188">
    <property type="entry name" value="CAP"/>
    <property type="match status" value="1"/>
</dbReference>
<dbReference type="EMBL" id="CACTIH010001936">
    <property type="protein sequence ID" value="CAA2969289.1"/>
    <property type="molecule type" value="Genomic_DNA"/>
</dbReference>
<dbReference type="Gene3D" id="3.40.33.10">
    <property type="entry name" value="CAP"/>
    <property type="match status" value="1"/>
</dbReference>
<keyword evidence="4" id="KW-1185">Reference proteome</keyword>
<evidence type="ECO:0000313" key="4">
    <source>
        <dbReference type="Proteomes" id="UP000594638"/>
    </source>
</evidence>
<feature type="signal peptide" evidence="1">
    <location>
        <begin position="1"/>
        <end position="19"/>
    </location>
</feature>